<dbReference type="PANTHER" id="PTHR22409">
    <property type="entry name" value="CHROMOSOME 19 OPEN READING FRAME 44"/>
    <property type="match status" value="1"/>
</dbReference>
<dbReference type="PANTHER" id="PTHR22409:SF2">
    <property type="entry name" value="CHROMOSOME 19 OPEN READING FRAME 44"/>
    <property type="match status" value="1"/>
</dbReference>
<accession>A0A2D0RTC7</accession>
<dbReference type="KEGG" id="ipu:108271056"/>
<dbReference type="Pfam" id="PF15391">
    <property type="entry name" value="DUF4614"/>
    <property type="match status" value="1"/>
</dbReference>
<sequence length="659" mass="72940">MWTRGGIRSSALDRAKAQLSGQRVTNSGTLRVDKRENVVSASFGKVLQSRQMPVHSLSDLSSRAESEKQNYHAHPDKTQPVEQFGMGGGSRFLKKNANRQSSPADTSEDKFIPQRGSQSVALSRLALIEDRFRNRTNSKLGIDTVADHKSSLSVQSSSELSATNRSHFLKKKASSPNSQKESERPHTDICMGPTHSVSLMQKGVSVDSDEEDMRKLLGESFESPDGVKDMRQTETSPQRAVKTYRKNSKEIDVPAPEHKEKQPVQSAFAAQHYKSPSPSPLSSRKISSPSRLFSQKADLNSSLSSAPDHSEIRSLEELFLIASDHDDTQSERSVLSDDFKLNVMTLDDLAPDTLNIAGLSKEKSDASPRELSMFSAGEILHKPVEEPAWYESDFESEIQTEMAQSVDDISEHLSGGSEQSFVASEPQSLSAKSNGDDDYTLSGKPSKSESVHYSRSESSLSHSGCSDTPSYSSDATHTHTNRQSPGVRRPKKDATVQTQAEGLAYMWSSGTEANSLLMMTRLMKISNGSLALSRVYQWWNDPIKCQAVLGPSVGMSYTDPTPVASHMISTGAMEALTAYSPAVFALNDMLRQQLTLTRSFIKSSRHLHQAMLESLGPPDYRYTTLEDTKEFIRCNRPPKLTLEDALEEVLQEMRDYHYI</sequence>
<name>A0A2D0RTC7_ICTPU</name>
<feature type="compositionally biased region" description="Basic and acidic residues" evidence="1">
    <location>
        <begin position="247"/>
        <end position="262"/>
    </location>
</feature>
<feature type="compositionally biased region" description="Basic and acidic residues" evidence="1">
    <location>
        <begin position="446"/>
        <end position="455"/>
    </location>
</feature>
<dbReference type="AlphaFoldDB" id="A0A2D0RTC7"/>
<feature type="region of interest" description="Disordered" evidence="1">
    <location>
        <begin position="415"/>
        <end position="495"/>
    </location>
</feature>
<feature type="region of interest" description="Disordered" evidence="1">
    <location>
        <begin position="218"/>
        <end position="293"/>
    </location>
</feature>
<reference evidence="3" key="1">
    <citation type="journal article" date="2016" name="Nat. Commun.">
        <title>The channel catfish genome sequence provides insights into the evolution of scale formation in teleosts.</title>
        <authorList>
            <person name="Liu Z."/>
            <person name="Liu S."/>
            <person name="Yao J."/>
            <person name="Bao L."/>
            <person name="Zhang J."/>
            <person name="Li Y."/>
            <person name="Jiang C."/>
            <person name="Sun L."/>
            <person name="Wang R."/>
            <person name="Zhang Y."/>
            <person name="Zhou T."/>
            <person name="Zeng Q."/>
            <person name="Fu Q."/>
            <person name="Gao S."/>
            <person name="Li N."/>
            <person name="Koren S."/>
            <person name="Jiang Y."/>
            <person name="Zimin A."/>
            <person name="Xu P."/>
            <person name="Phillippy A.M."/>
            <person name="Geng X."/>
            <person name="Song L."/>
            <person name="Sun F."/>
            <person name="Li C."/>
            <person name="Wang X."/>
            <person name="Chen A."/>
            <person name="Jin Y."/>
            <person name="Yuan Z."/>
            <person name="Yang Y."/>
            <person name="Tan S."/>
            <person name="Peatman E."/>
            <person name="Lu J."/>
            <person name="Qin Z."/>
            <person name="Dunham R."/>
            <person name="Li Z."/>
            <person name="Sonstegard T."/>
            <person name="Feng J."/>
            <person name="Danzmann R.G."/>
            <person name="Schroeder S."/>
            <person name="Scheffler B."/>
            <person name="Duke M.V."/>
            <person name="Ballard L."/>
            <person name="Kucuktas H."/>
            <person name="Kaltenboeck L."/>
            <person name="Liu H."/>
            <person name="Armbruster J."/>
            <person name="Xie Y."/>
            <person name="Kirby M.L."/>
            <person name="Tian Y."/>
            <person name="Flanagan M.E."/>
            <person name="Mu W."/>
            <person name="Waldbieser G.C."/>
        </authorList>
    </citation>
    <scope>NUCLEOTIDE SEQUENCE [LARGE SCALE GENOMIC DNA]</scope>
    <source>
        <strain evidence="3">SDA103</strain>
    </source>
</reference>
<organism evidence="3 4">
    <name type="scientific">Ictalurus punctatus</name>
    <name type="common">Channel catfish</name>
    <name type="synonym">Silurus punctatus</name>
    <dbReference type="NCBI Taxonomy" id="7998"/>
    <lineage>
        <taxon>Eukaryota</taxon>
        <taxon>Metazoa</taxon>
        <taxon>Chordata</taxon>
        <taxon>Craniata</taxon>
        <taxon>Vertebrata</taxon>
        <taxon>Euteleostomi</taxon>
        <taxon>Actinopterygii</taxon>
        <taxon>Neopterygii</taxon>
        <taxon>Teleostei</taxon>
        <taxon>Ostariophysi</taxon>
        <taxon>Siluriformes</taxon>
        <taxon>Ictaluridae</taxon>
        <taxon>Ictalurus</taxon>
    </lineage>
</organism>
<feature type="compositionally biased region" description="Low complexity" evidence="1">
    <location>
        <begin position="274"/>
        <end position="293"/>
    </location>
</feature>
<reference evidence="4" key="2">
    <citation type="submission" date="2025-08" db="UniProtKB">
        <authorList>
            <consortium name="RefSeq"/>
        </authorList>
    </citation>
    <scope>IDENTIFICATION</scope>
    <source>
        <tissue evidence="4">Blood</tissue>
    </source>
</reference>
<feature type="region of interest" description="Disordered" evidence="1">
    <location>
        <begin position="149"/>
        <end position="194"/>
    </location>
</feature>
<evidence type="ECO:0000259" key="2">
    <source>
        <dbReference type="Pfam" id="PF15391"/>
    </source>
</evidence>
<evidence type="ECO:0000256" key="1">
    <source>
        <dbReference type="SAM" id="MobiDB-lite"/>
    </source>
</evidence>
<feature type="region of interest" description="Disordered" evidence="1">
    <location>
        <begin position="52"/>
        <end position="116"/>
    </location>
</feature>
<evidence type="ECO:0000313" key="4">
    <source>
        <dbReference type="RefSeq" id="XP_017333758.1"/>
    </source>
</evidence>
<evidence type="ECO:0000313" key="3">
    <source>
        <dbReference type="Proteomes" id="UP000221080"/>
    </source>
</evidence>
<dbReference type="OrthoDB" id="2151530at2759"/>
<feature type="compositionally biased region" description="Basic and acidic residues" evidence="1">
    <location>
        <begin position="62"/>
        <end position="79"/>
    </location>
</feature>
<keyword evidence="3" id="KW-1185">Reference proteome</keyword>
<feature type="compositionally biased region" description="Polar residues" evidence="1">
    <location>
        <begin position="416"/>
        <end position="433"/>
    </location>
</feature>
<gene>
    <name evidence="4" type="primary">c10h19orf44</name>
</gene>
<dbReference type="GeneID" id="108271056"/>
<feature type="domain" description="DUF4614" evidence="2">
    <location>
        <begin position="536"/>
        <end position="637"/>
    </location>
</feature>
<dbReference type="InterPro" id="IPR040120">
    <property type="entry name" value="C19orf44-like"/>
</dbReference>
<proteinExistence type="predicted"/>
<feature type="region of interest" description="Disordered" evidence="1">
    <location>
        <begin position="1"/>
        <end position="31"/>
    </location>
</feature>
<feature type="compositionally biased region" description="Low complexity" evidence="1">
    <location>
        <begin position="456"/>
        <end position="466"/>
    </location>
</feature>
<feature type="compositionally biased region" description="Polar residues" evidence="1">
    <location>
        <begin position="19"/>
        <end position="29"/>
    </location>
</feature>
<protein>
    <submittedName>
        <fullName evidence="4">Uncharacterized protein C19orf44 homolog isoform X1</fullName>
    </submittedName>
</protein>
<feature type="compositionally biased region" description="Low complexity" evidence="1">
    <location>
        <begin position="151"/>
        <end position="161"/>
    </location>
</feature>
<dbReference type="InterPro" id="IPR027884">
    <property type="entry name" value="DUF4614"/>
</dbReference>
<dbReference type="CTD" id="105900992"/>
<dbReference type="RefSeq" id="XP_017333758.1">
    <property type="nucleotide sequence ID" value="XM_017478269.3"/>
</dbReference>
<dbReference type="Proteomes" id="UP000221080">
    <property type="component" value="Chromosome 10"/>
</dbReference>